<evidence type="ECO:0000256" key="4">
    <source>
        <dbReference type="SAM" id="MobiDB-lite"/>
    </source>
</evidence>
<dbReference type="Gene3D" id="3.40.350.10">
    <property type="entry name" value="Creatinase/prolidase N-terminal domain"/>
    <property type="match status" value="1"/>
</dbReference>
<dbReference type="GO" id="GO:0005739">
    <property type="term" value="C:mitochondrion"/>
    <property type="evidence" value="ECO:0007669"/>
    <property type="project" value="TreeGrafter"/>
</dbReference>
<dbReference type="OrthoDB" id="4215474at2759"/>
<keyword evidence="7" id="KW-1185">Reference proteome</keyword>
<dbReference type="InterPro" id="IPR029149">
    <property type="entry name" value="Creatin/AminoP/Spt16_N"/>
</dbReference>
<evidence type="ECO:0000256" key="2">
    <source>
        <dbReference type="ARBA" id="ARBA00022723"/>
    </source>
</evidence>
<dbReference type="Proteomes" id="UP000271098">
    <property type="component" value="Unassembled WGS sequence"/>
</dbReference>
<dbReference type="PANTHER" id="PTHR43226">
    <property type="entry name" value="XAA-PRO AMINOPEPTIDASE 3"/>
    <property type="match status" value="1"/>
</dbReference>
<evidence type="ECO:0000259" key="5">
    <source>
        <dbReference type="SMART" id="SM01011"/>
    </source>
</evidence>
<reference evidence="6 7" key="2">
    <citation type="submission" date="2018-11" db="EMBL/GenBank/DDBJ databases">
        <authorList>
            <consortium name="Pathogen Informatics"/>
        </authorList>
    </citation>
    <scope>NUCLEOTIDE SEQUENCE [LARGE SCALE GENOMIC DNA]</scope>
</reference>
<dbReference type="SUPFAM" id="SSF53092">
    <property type="entry name" value="Creatinase/prolidase N-terminal domain"/>
    <property type="match status" value="1"/>
</dbReference>
<dbReference type="PANTHER" id="PTHR43226:SF4">
    <property type="entry name" value="XAA-PRO AMINOPEPTIDASE 3"/>
    <property type="match status" value="1"/>
</dbReference>
<dbReference type="GO" id="GO:0070006">
    <property type="term" value="F:metalloaminopeptidase activity"/>
    <property type="evidence" value="ECO:0007669"/>
    <property type="project" value="InterPro"/>
</dbReference>
<dbReference type="InterPro" id="IPR007865">
    <property type="entry name" value="Aminopep_P_N"/>
</dbReference>
<proteinExistence type="inferred from homology"/>
<feature type="domain" description="Aminopeptidase P N-terminal" evidence="5">
    <location>
        <begin position="28"/>
        <end position="171"/>
    </location>
</feature>
<reference evidence="8" key="1">
    <citation type="submission" date="2016-06" db="UniProtKB">
        <authorList>
            <consortium name="WormBaseParasite"/>
        </authorList>
    </citation>
    <scope>IDENTIFICATION</scope>
</reference>
<gene>
    <name evidence="6" type="ORF">GPUH_LOCUS4046</name>
</gene>
<dbReference type="EMBL" id="UYRT01007345">
    <property type="protein sequence ID" value="VDK42159.1"/>
    <property type="molecule type" value="Genomic_DNA"/>
</dbReference>
<dbReference type="InterPro" id="IPR052433">
    <property type="entry name" value="X-Pro_dipept-like"/>
</dbReference>
<keyword evidence="3" id="KW-0378">Hydrolase</keyword>
<dbReference type="GO" id="GO:0006508">
    <property type="term" value="P:proteolysis"/>
    <property type="evidence" value="ECO:0007669"/>
    <property type="project" value="TreeGrafter"/>
</dbReference>
<name>A0A183D5Q5_9BILA</name>
<feature type="region of interest" description="Disordered" evidence="4">
    <location>
        <begin position="1"/>
        <end position="20"/>
    </location>
</feature>
<organism evidence="8">
    <name type="scientific">Gongylonema pulchrum</name>
    <dbReference type="NCBI Taxonomy" id="637853"/>
    <lineage>
        <taxon>Eukaryota</taxon>
        <taxon>Metazoa</taxon>
        <taxon>Ecdysozoa</taxon>
        <taxon>Nematoda</taxon>
        <taxon>Chromadorea</taxon>
        <taxon>Rhabditida</taxon>
        <taxon>Spirurina</taxon>
        <taxon>Spiruromorpha</taxon>
        <taxon>Spiruroidea</taxon>
        <taxon>Gongylonematidae</taxon>
        <taxon>Gongylonema</taxon>
    </lineage>
</organism>
<keyword evidence="2" id="KW-0479">Metal-binding</keyword>
<evidence type="ECO:0000256" key="3">
    <source>
        <dbReference type="ARBA" id="ARBA00022801"/>
    </source>
</evidence>
<evidence type="ECO:0000313" key="7">
    <source>
        <dbReference type="Proteomes" id="UP000271098"/>
    </source>
</evidence>
<dbReference type="Pfam" id="PF05195">
    <property type="entry name" value="AMP_N"/>
    <property type="match status" value="1"/>
</dbReference>
<evidence type="ECO:0000313" key="8">
    <source>
        <dbReference type="WBParaSite" id="GPUH_0000405301-mRNA-1"/>
    </source>
</evidence>
<evidence type="ECO:0000313" key="6">
    <source>
        <dbReference type="EMBL" id="VDK42159.1"/>
    </source>
</evidence>
<protein>
    <submittedName>
        <fullName evidence="8">AMP_N domain-containing protein</fullName>
    </submittedName>
</protein>
<dbReference type="WBParaSite" id="GPUH_0000405301-mRNA-1">
    <property type="protein sequence ID" value="GPUH_0000405301-mRNA-1"/>
    <property type="gene ID" value="GPUH_0000405301"/>
</dbReference>
<dbReference type="GO" id="GO:0030145">
    <property type="term" value="F:manganese ion binding"/>
    <property type="evidence" value="ECO:0007669"/>
    <property type="project" value="InterPro"/>
</dbReference>
<dbReference type="AlphaFoldDB" id="A0A183D5Q5"/>
<dbReference type="SMART" id="SM01011">
    <property type="entry name" value="AMP_N"/>
    <property type="match status" value="1"/>
</dbReference>
<accession>A0A183D5Q5</accession>
<comment type="similarity">
    <text evidence="1">Belongs to the peptidase M24B family.</text>
</comment>
<feature type="compositionally biased region" description="Low complexity" evidence="4">
    <location>
        <begin position="1"/>
        <end position="11"/>
    </location>
</feature>
<sequence length="189" mass="21344">MMRSLSRQVRQLRSHMSTTATTTVKQAIDATEFAQRRANLVTKLRRATPGSRAKPLAVVMRSATRQFSAPDVPYPFRQCSYFRYFTGLTQPDAVLLIVAERRSKPISVLYIEERTEKQELWEGPALSASEIADICAVEEIKGRNQLMLDLQMLICGAVIVSYDDTTLNAVRDGLPEVAIESFSIIDWSW</sequence>
<evidence type="ECO:0000256" key="1">
    <source>
        <dbReference type="ARBA" id="ARBA00008766"/>
    </source>
</evidence>